<proteinExistence type="predicted"/>
<dbReference type="InterPro" id="IPR012338">
    <property type="entry name" value="Beta-lactam/transpept-like"/>
</dbReference>
<dbReference type="EMBL" id="CYZX01000006">
    <property type="protein sequence ID" value="CUO16026.1"/>
    <property type="molecule type" value="Genomic_DNA"/>
</dbReference>
<dbReference type="OrthoDB" id="9775096at2"/>
<dbReference type="PANTHER" id="PTHR35333">
    <property type="entry name" value="BETA-LACTAMASE"/>
    <property type="match status" value="1"/>
</dbReference>
<dbReference type="Proteomes" id="UP000095594">
    <property type="component" value="Unassembled WGS sequence"/>
</dbReference>
<dbReference type="GO" id="GO:0008800">
    <property type="term" value="F:beta-lactamase activity"/>
    <property type="evidence" value="ECO:0007669"/>
    <property type="project" value="UniProtKB-EC"/>
</dbReference>
<sequence>MLYNALLFPLFFSMSLFMNRGQVESSPDIKRAVEECIDNYSENVAVYYYRLDGKKEYYLNEDKVFRAASLSKVPQAMEVLDKVSNGELSLDTIIEYSEEDYEEGTGILKLKENIGSVTVKEALELSLLYSDNIANNMLNRICGYDLNYYISKLSGEDITVGNITTAKEQVEIYRKLYSDEKYSLILDLLKKTCCHDRLDKYIENDKVAHKFGNYYRYYHDAGIIYDENPYILVVLTKDIGALSEVLEDGAIEDERRLIDDGEKSCELIAEISIKIYQCN</sequence>
<dbReference type="InterPro" id="IPR000871">
    <property type="entry name" value="Beta-lactam_class-A"/>
</dbReference>
<feature type="domain" description="Beta-lactamase class A catalytic" evidence="1">
    <location>
        <begin position="46"/>
        <end position="236"/>
    </location>
</feature>
<name>A0A174CWU8_9CLOT</name>
<dbReference type="AlphaFoldDB" id="A0A174CWU8"/>
<dbReference type="Pfam" id="PF13354">
    <property type="entry name" value="Beta-lactamase2"/>
    <property type="match status" value="1"/>
</dbReference>
<dbReference type="GO" id="GO:0046677">
    <property type="term" value="P:response to antibiotic"/>
    <property type="evidence" value="ECO:0007669"/>
    <property type="project" value="InterPro"/>
</dbReference>
<keyword evidence="2" id="KW-0378">Hydrolase</keyword>
<dbReference type="InterPro" id="IPR045155">
    <property type="entry name" value="Beta-lactam_cat"/>
</dbReference>
<evidence type="ECO:0000259" key="1">
    <source>
        <dbReference type="Pfam" id="PF13354"/>
    </source>
</evidence>
<gene>
    <name evidence="2" type="primary">per1</name>
    <name evidence="2" type="ORF">ERS852471_01045</name>
</gene>
<dbReference type="SUPFAM" id="SSF56601">
    <property type="entry name" value="beta-lactamase/transpeptidase-like"/>
    <property type="match status" value="1"/>
</dbReference>
<organism evidence="2 3">
    <name type="scientific">Clostridium disporicum</name>
    <dbReference type="NCBI Taxonomy" id="84024"/>
    <lineage>
        <taxon>Bacteria</taxon>
        <taxon>Bacillati</taxon>
        <taxon>Bacillota</taxon>
        <taxon>Clostridia</taxon>
        <taxon>Eubacteriales</taxon>
        <taxon>Clostridiaceae</taxon>
        <taxon>Clostridium</taxon>
    </lineage>
</organism>
<accession>A0A174CWU8</accession>
<evidence type="ECO:0000313" key="2">
    <source>
        <dbReference type="EMBL" id="CUO16026.1"/>
    </source>
</evidence>
<dbReference type="Gene3D" id="3.40.710.10">
    <property type="entry name" value="DD-peptidase/beta-lactamase superfamily"/>
    <property type="match status" value="1"/>
</dbReference>
<dbReference type="PANTHER" id="PTHR35333:SF3">
    <property type="entry name" value="BETA-LACTAMASE-TYPE TRANSPEPTIDASE FOLD CONTAINING PROTEIN"/>
    <property type="match status" value="1"/>
</dbReference>
<dbReference type="RefSeq" id="WP_055264580.1">
    <property type="nucleotide sequence ID" value="NZ_CABIXQ010000006.1"/>
</dbReference>
<reference evidence="2 3" key="1">
    <citation type="submission" date="2015-09" db="EMBL/GenBank/DDBJ databases">
        <authorList>
            <consortium name="Pathogen Informatics"/>
        </authorList>
    </citation>
    <scope>NUCLEOTIDE SEQUENCE [LARGE SCALE GENOMIC DNA]</scope>
    <source>
        <strain evidence="2 3">2789STDY5834856</strain>
    </source>
</reference>
<dbReference type="GO" id="GO:0030655">
    <property type="term" value="P:beta-lactam antibiotic catabolic process"/>
    <property type="evidence" value="ECO:0007669"/>
    <property type="project" value="InterPro"/>
</dbReference>
<dbReference type="EC" id="3.5.2.6" evidence="2"/>
<protein>
    <submittedName>
        <fullName evidence="2">Beta-lactamase class A-like protein</fullName>
        <ecNumber evidence="2">3.5.2.6</ecNumber>
    </submittedName>
</protein>
<evidence type="ECO:0000313" key="3">
    <source>
        <dbReference type="Proteomes" id="UP000095594"/>
    </source>
</evidence>